<dbReference type="FunFam" id="2.40.10.10:FF:000077">
    <property type="entry name" value="Predicted protein"/>
    <property type="match status" value="1"/>
</dbReference>
<accession>A0AA38IMS7</accession>
<gene>
    <name evidence="11" type="ORF">Zmor_004742</name>
</gene>
<comment type="caution">
    <text evidence="11">The sequence shown here is derived from an EMBL/GenBank/DDBJ whole genome shotgun (WGS) entry which is preliminary data.</text>
</comment>
<dbReference type="PROSITE" id="PS50240">
    <property type="entry name" value="TRYPSIN_DOM"/>
    <property type="match status" value="1"/>
</dbReference>
<dbReference type="InterPro" id="IPR018114">
    <property type="entry name" value="TRYPSIN_HIS"/>
</dbReference>
<feature type="chain" id="PRO_5041468117" description="Peptidase S1 domain-containing protein" evidence="9">
    <location>
        <begin position="17"/>
        <end position="258"/>
    </location>
</feature>
<organism evidence="11 12">
    <name type="scientific">Zophobas morio</name>
    <dbReference type="NCBI Taxonomy" id="2755281"/>
    <lineage>
        <taxon>Eukaryota</taxon>
        <taxon>Metazoa</taxon>
        <taxon>Ecdysozoa</taxon>
        <taxon>Arthropoda</taxon>
        <taxon>Hexapoda</taxon>
        <taxon>Insecta</taxon>
        <taxon>Pterygota</taxon>
        <taxon>Neoptera</taxon>
        <taxon>Endopterygota</taxon>
        <taxon>Coleoptera</taxon>
        <taxon>Polyphaga</taxon>
        <taxon>Cucujiformia</taxon>
        <taxon>Tenebrionidae</taxon>
        <taxon>Zophobas</taxon>
    </lineage>
</organism>
<evidence type="ECO:0000256" key="5">
    <source>
        <dbReference type="ARBA" id="ARBA00022825"/>
    </source>
</evidence>
<feature type="domain" description="Peptidase S1" evidence="10">
    <location>
        <begin position="32"/>
        <end position="257"/>
    </location>
</feature>
<protein>
    <recommendedName>
        <fullName evidence="10">Peptidase S1 domain-containing protein</fullName>
    </recommendedName>
</protein>
<dbReference type="Gene3D" id="2.40.10.10">
    <property type="entry name" value="Trypsin-like serine proteases"/>
    <property type="match status" value="2"/>
</dbReference>
<evidence type="ECO:0000256" key="3">
    <source>
        <dbReference type="ARBA" id="ARBA00022729"/>
    </source>
</evidence>
<dbReference type="GO" id="GO:0004252">
    <property type="term" value="F:serine-type endopeptidase activity"/>
    <property type="evidence" value="ECO:0007669"/>
    <property type="project" value="InterPro"/>
</dbReference>
<evidence type="ECO:0000313" key="11">
    <source>
        <dbReference type="EMBL" id="KAJ3660287.1"/>
    </source>
</evidence>
<dbReference type="InterPro" id="IPR001314">
    <property type="entry name" value="Peptidase_S1A"/>
</dbReference>
<name>A0AA38IMS7_9CUCU</name>
<dbReference type="GO" id="GO:0006508">
    <property type="term" value="P:proteolysis"/>
    <property type="evidence" value="ECO:0007669"/>
    <property type="project" value="UniProtKB-KW"/>
</dbReference>
<keyword evidence="2 8" id="KW-0645">Protease</keyword>
<evidence type="ECO:0000256" key="7">
    <source>
        <dbReference type="ARBA" id="ARBA00023157"/>
    </source>
</evidence>
<dbReference type="InterPro" id="IPR009003">
    <property type="entry name" value="Peptidase_S1_PA"/>
</dbReference>
<dbReference type="AlphaFoldDB" id="A0AA38IMS7"/>
<keyword evidence="6" id="KW-0865">Zymogen</keyword>
<sequence length="258" mass="26689">MKSFIVVALLVASASATPAFVPAKNLLPDGRIVGGSDIDISQVPWQISLQYYGSHICGGSIISEKWVVTAAHCTDGSSEQDLNIRAGTSTLESGGQEVDIAKIHQNPKFDDYNIDWDISLLELASPIDLSGNAAAVNLPEAGQTWPEGTETLVSGWGTTSEDAVNLPNQLQGVNVDIVSSSTCNDAYGDGSITDRMLCAGVNGGGKDSCQGDSGGPLVVGDTLAGIVSWGYGCARAGYPGVYGNVAAMRDFITDTAGI</sequence>
<dbReference type="InterPro" id="IPR050430">
    <property type="entry name" value="Peptidase_S1"/>
</dbReference>
<dbReference type="EMBL" id="JALNTZ010000002">
    <property type="protein sequence ID" value="KAJ3660287.1"/>
    <property type="molecule type" value="Genomic_DNA"/>
</dbReference>
<keyword evidence="5 8" id="KW-0720">Serine protease</keyword>
<evidence type="ECO:0000313" key="12">
    <source>
        <dbReference type="Proteomes" id="UP001168821"/>
    </source>
</evidence>
<keyword evidence="12" id="KW-1185">Reference proteome</keyword>
<feature type="signal peptide" evidence="9">
    <location>
        <begin position="1"/>
        <end position="16"/>
    </location>
</feature>
<dbReference type="InterPro" id="IPR043504">
    <property type="entry name" value="Peptidase_S1_PA_chymotrypsin"/>
</dbReference>
<dbReference type="PANTHER" id="PTHR24276">
    <property type="entry name" value="POLYSERASE-RELATED"/>
    <property type="match status" value="1"/>
</dbReference>
<proteinExistence type="inferred from homology"/>
<reference evidence="11" key="1">
    <citation type="journal article" date="2023" name="G3 (Bethesda)">
        <title>Whole genome assemblies of Zophobas morio and Tenebrio molitor.</title>
        <authorList>
            <person name="Kaur S."/>
            <person name="Stinson S.A."/>
            <person name="diCenzo G.C."/>
        </authorList>
    </citation>
    <scope>NUCLEOTIDE SEQUENCE</scope>
    <source>
        <strain evidence="11">QUZm001</strain>
    </source>
</reference>
<keyword evidence="3 9" id="KW-0732">Signal</keyword>
<keyword evidence="4 8" id="KW-0378">Hydrolase</keyword>
<evidence type="ECO:0000256" key="4">
    <source>
        <dbReference type="ARBA" id="ARBA00022801"/>
    </source>
</evidence>
<evidence type="ECO:0000256" key="2">
    <source>
        <dbReference type="ARBA" id="ARBA00022670"/>
    </source>
</evidence>
<dbReference type="Pfam" id="PF00089">
    <property type="entry name" value="Trypsin"/>
    <property type="match status" value="1"/>
</dbReference>
<evidence type="ECO:0000256" key="6">
    <source>
        <dbReference type="ARBA" id="ARBA00023145"/>
    </source>
</evidence>
<dbReference type="PROSITE" id="PS00135">
    <property type="entry name" value="TRYPSIN_SER"/>
    <property type="match status" value="1"/>
</dbReference>
<dbReference type="Proteomes" id="UP001168821">
    <property type="component" value="Unassembled WGS sequence"/>
</dbReference>
<evidence type="ECO:0000256" key="9">
    <source>
        <dbReference type="SAM" id="SignalP"/>
    </source>
</evidence>
<dbReference type="InterPro" id="IPR001254">
    <property type="entry name" value="Trypsin_dom"/>
</dbReference>
<dbReference type="PROSITE" id="PS00134">
    <property type="entry name" value="TRYPSIN_HIS"/>
    <property type="match status" value="1"/>
</dbReference>
<dbReference type="CDD" id="cd00190">
    <property type="entry name" value="Tryp_SPc"/>
    <property type="match status" value="1"/>
</dbReference>
<comment type="similarity">
    <text evidence="1">Belongs to the peptidase S1 family.</text>
</comment>
<dbReference type="InterPro" id="IPR033116">
    <property type="entry name" value="TRYPSIN_SER"/>
</dbReference>
<evidence type="ECO:0000259" key="10">
    <source>
        <dbReference type="PROSITE" id="PS50240"/>
    </source>
</evidence>
<dbReference type="PANTHER" id="PTHR24276:SF91">
    <property type="entry name" value="AT26814P-RELATED"/>
    <property type="match status" value="1"/>
</dbReference>
<dbReference type="SUPFAM" id="SSF50494">
    <property type="entry name" value="Trypsin-like serine proteases"/>
    <property type="match status" value="1"/>
</dbReference>
<evidence type="ECO:0000256" key="8">
    <source>
        <dbReference type="RuleBase" id="RU363034"/>
    </source>
</evidence>
<evidence type="ECO:0000256" key="1">
    <source>
        <dbReference type="ARBA" id="ARBA00007664"/>
    </source>
</evidence>
<dbReference type="PRINTS" id="PR00722">
    <property type="entry name" value="CHYMOTRYPSIN"/>
</dbReference>
<keyword evidence="7" id="KW-1015">Disulfide bond</keyword>
<dbReference type="SMART" id="SM00020">
    <property type="entry name" value="Tryp_SPc"/>
    <property type="match status" value="1"/>
</dbReference>